<dbReference type="InterPro" id="IPR000792">
    <property type="entry name" value="Tscrpt_reg_LuxR_C"/>
</dbReference>
<dbReference type="GO" id="GO:0003677">
    <property type="term" value="F:DNA binding"/>
    <property type="evidence" value="ECO:0007669"/>
    <property type="project" value="UniProtKB-KW"/>
</dbReference>
<dbReference type="CDD" id="cd06170">
    <property type="entry name" value="LuxR_C_like"/>
    <property type="match status" value="1"/>
</dbReference>
<dbReference type="PROSITE" id="PS00622">
    <property type="entry name" value="HTH_LUXR_1"/>
    <property type="match status" value="1"/>
</dbReference>
<dbReference type="OrthoDB" id="161302at2"/>
<dbReference type="PANTHER" id="PTHR44688">
    <property type="entry name" value="DNA-BINDING TRANSCRIPTIONAL ACTIVATOR DEVR_DOSR"/>
    <property type="match status" value="1"/>
</dbReference>
<dbReference type="eggNOG" id="COG2197">
    <property type="taxonomic scope" value="Bacteria"/>
</dbReference>
<dbReference type="SUPFAM" id="SSF46894">
    <property type="entry name" value="C-terminal effector domain of the bipartite response regulators"/>
    <property type="match status" value="1"/>
</dbReference>
<dbReference type="GO" id="GO:0006355">
    <property type="term" value="P:regulation of DNA-templated transcription"/>
    <property type="evidence" value="ECO:0007669"/>
    <property type="project" value="InterPro"/>
</dbReference>
<evidence type="ECO:0000313" key="5">
    <source>
        <dbReference type="EMBL" id="EKF21319.1"/>
    </source>
</evidence>
<dbReference type="InterPro" id="IPR016032">
    <property type="entry name" value="Sig_transdc_resp-reg_C-effctor"/>
</dbReference>
<dbReference type="InterPro" id="IPR036388">
    <property type="entry name" value="WH-like_DNA-bd_sf"/>
</dbReference>
<dbReference type="STRING" id="1122247.GCA_000379865_03614"/>
<keyword evidence="3" id="KW-0804">Transcription</keyword>
<name>K5BIG4_MYCHD</name>
<evidence type="ECO:0000313" key="6">
    <source>
        <dbReference type="Proteomes" id="UP000006265"/>
    </source>
</evidence>
<keyword evidence="1" id="KW-0805">Transcription regulation</keyword>
<reference evidence="5 6" key="1">
    <citation type="journal article" date="2012" name="J. Bacteriol.">
        <title>Genome sequence of Mycobacterium hassiacum DSM 44199, a rare source of heat-stable mycobacterial proteins.</title>
        <authorList>
            <person name="Tiago I."/>
            <person name="Maranha A."/>
            <person name="Mendes V."/>
            <person name="Alarico S."/>
            <person name="Moynihan P.J."/>
            <person name="Clarke A.J."/>
            <person name="Macedo-Ribeiro S."/>
            <person name="Pereira P.J."/>
            <person name="Empadinhas N."/>
        </authorList>
    </citation>
    <scope>NUCLEOTIDE SEQUENCE [LARGE SCALE GENOMIC DNA]</scope>
    <source>
        <strain evidence="6">DSM 44199 / CIP 105218 / JCM 12690 / 3849</strain>
    </source>
</reference>
<dbReference type="InterPro" id="IPR029016">
    <property type="entry name" value="GAF-like_dom_sf"/>
</dbReference>
<evidence type="ECO:0000256" key="3">
    <source>
        <dbReference type="ARBA" id="ARBA00023163"/>
    </source>
</evidence>
<dbReference type="Pfam" id="PF01590">
    <property type="entry name" value="GAF"/>
    <property type="match status" value="1"/>
</dbReference>
<keyword evidence="2" id="KW-0238">DNA-binding</keyword>
<protein>
    <submittedName>
        <fullName evidence="5">Bacterial regulatory s, luxR family protein</fullName>
    </submittedName>
</protein>
<dbReference type="PROSITE" id="PS50043">
    <property type="entry name" value="HTH_LUXR_2"/>
    <property type="match status" value="1"/>
</dbReference>
<keyword evidence="6" id="KW-1185">Reference proteome</keyword>
<evidence type="ECO:0000256" key="1">
    <source>
        <dbReference type="ARBA" id="ARBA00023015"/>
    </source>
</evidence>
<dbReference type="EMBL" id="AMRA01000150">
    <property type="protein sequence ID" value="EKF21319.1"/>
    <property type="molecule type" value="Genomic_DNA"/>
</dbReference>
<evidence type="ECO:0000256" key="2">
    <source>
        <dbReference type="ARBA" id="ARBA00023125"/>
    </source>
</evidence>
<dbReference type="PATRIC" id="fig|1122247.3.peg.4534"/>
<dbReference type="InterPro" id="IPR003018">
    <property type="entry name" value="GAF"/>
</dbReference>
<dbReference type="SMART" id="SM00421">
    <property type="entry name" value="HTH_LUXR"/>
    <property type="match status" value="1"/>
</dbReference>
<evidence type="ECO:0000259" key="4">
    <source>
        <dbReference type="PROSITE" id="PS50043"/>
    </source>
</evidence>
<dbReference type="Gene3D" id="1.10.10.10">
    <property type="entry name" value="Winged helix-like DNA-binding domain superfamily/Winged helix DNA-binding domain"/>
    <property type="match status" value="1"/>
</dbReference>
<dbReference type="Proteomes" id="UP000006265">
    <property type="component" value="Unassembled WGS sequence"/>
</dbReference>
<dbReference type="Pfam" id="PF00196">
    <property type="entry name" value="GerE"/>
    <property type="match status" value="1"/>
</dbReference>
<feature type="domain" description="HTH luxR-type" evidence="4">
    <location>
        <begin position="248"/>
        <end position="313"/>
    </location>
</feature>
<dbReference type="AlphaFoldDB" id="K5BIG4"/>
<organism evidence="5 6">
    <name type="scientific">Mycolicibacterium hassiacum (strain DSM 44199 / CIP 105218 / JCM 12690 / 3849)</name>
    <name type="common">Mycobacterium hassiacum</name>
    <dbReference type="NCBI Taxonomy" id="1122247"/>
    <lineage>
        <taxon>Bacteria</taxon>
        <taxon>Bacillati</taxon>
        <taxon>Actinomycetota</taxon>
        <taxon>Actinomycetes</taxon>
        <taxon>Mycobacteriales</taxon>
        <taxon>Mycobacteriaceae</taxon>
        <taxon>Mycolicibacterium</taxon>
    </lineage>
</organism>
<dbReference type="PANTHER" id="PTHR44688:SF16">
    <property type="entry name" value="DNA-BINDING TRANSCRIPTIONAL ACTIVATOR DEVR_DOSR"/>
    <property type="match status" value="1"/>
</dbReference>
<proteinExistence type="predicted"/>
<comment type="caution">
    <text evidence="5">The sequence shown here is derived from an EMBL/GenBank/DDBJ whole genome shotgun (WGS) entry which is preliminary data.</text>
</comment>
<dbReference type="PRINTS" id="PR00038">
    <property type="entry name" value="HTHLUXR"/>
</dbReference>
<dbReference type="SUPFAM" id="SSF55781">
    <property type="entry name" value="GAF domain-like"/>
    <property type="match status" value="1"/>
</dbReference>
<sequence length="321" mass="35442">MADNVIKRVIASDRDIWYGPGADARRAVLVDFLHAQIEARECHDDSRARQVRELTASIRRLRDARSVQQLVRRACVELRDAFGFDHVLVSFVEEDAYVVEDARGSGCVSVVPRSECPPEQRCVAEQRTIPTWEMDLPPARGYRDILGTVHYLVAPIIAAGRVVALVHVGRADGYPARDADRDMVDAFTSVFSVLLERMLNVERVESQRVAIARAAALAAERADRLAAAAISLEIDREDAAEPAALPADSPLVAALSERERQVFERLVAGASNAEIAEELVITVETVKTHVKRILRKIGAVNRSEAIALYLDEIGKSRSAFQ</sequence>
<accession>K5BIG4</accession>
<gene>
    <name evidence="5" type="ORF">C731_4735</name>
</gene>
<dbReference type="Gene3D" id="3.30.450.40">
    <property type="match status" value="1"/>
</dbReference>